<evidence type="ECO:0000313" key="3">
    <source>
        <dbReference type="EMBL" id="KPA81502.1"/>
    </source>
</evidence>
<dbReference type="SMART" id="SM00271">
    <property type="entry name" value="DnaJ"/>
    <property type="match status" value="1"/>
</dbReference>
<dbReference type="GO" id="GO:0005634">
    <property type="term" value="C:nucleus"/>
    <property type="evidence" value="ECO:0007669"/>
    <property type="project" value="TreeGrafter"/>
</dbReference>
<dbReference type="SUPFAM" id="SSF46565">
    <property type="entry name" value="Chaperone J-domain"/>
    <property type="match status" value="1"/>
</dbReference>
<dbReference type="Pfam" id="PF00226">
    <property type="entry name" value="DnaJ"/>
    <property type="match status" value="1"/>
</dbReference>
<reference evidence="3 4" key="1">
    <citation type="submission" date="2015-07" db="EMBL/GenBank/DDBJ databases">
        <title>High-quality genome of monoxenous trypanosomatid Leptomonas pyrrhocoris.</title>
        <authorList>
            <person name="Flegontov P."/>
            <person name="Butenko A."/>
            <person name="Firsov S."/>
            <person name="Vlcek C."/>
            <person name="Logacheva M.D."/>
            <person name="Field M."/>
            <person name="Filatov D."/>
            <person name="Flegontova O."/>
            <person name="Gerasimov E."/>
            <person name="Jackson A.P."/>
            <person name="Kelly S."/>
            <person name="Opperdoes F."/>
            <person name="O'Reilly A."/>
            <person name="Votypka J."/>
            <person name="Yurchenko V."/>
            <person name="Lukes J."/>
        </authorList>
    </citation>
    <scope>NUCLEOTIDE SEQUENCE [LARGE SCALE GENOMIC DNA]</scope>
    <source>
        <strain evidence="3">H10</strain>
    </source>
</reference>
<sequence length="295" mass="32638">MPAMGATKFHLYTSLGVAKDSSLDEITRAYRRLALQFHPDRNPDGVEQFKAISNAYAVLSDTDRRAVYDVTGFVSDAAGDASHAMTDEATRQQRSAELADQVRDFFAAYAGSEEEVNDVVKGYVKCDGNFAKMVREYLLFDNGEASEVQRLHRLVEKLVAAGTLKTTAAWQASSLPKSILKIEKAMRRERTEAEEALKELAGGRAHPSMTANGGDEDGSLGALQLAIRQRQASSYQSMLSNLEAKYVTGKKKKSSASTRPREAELEVEAKKHTNHGKTMRQRDEQTRGPAKRPRH</sequence>
<name>A0A0N0VFP5_LEPPY</name>
<evidence type="ECO:0000313" key="4">
    <source>
        <dbReference type="Proteomes" id="UP000037923"/>
    </source>
</evidence>
<dbReference type="Proteomes" id="UP000037923">
    <property type="component" value="Unassembled WGS sequence"/>
</dbReference>
<feature type="compositionally biased region" description="Basic and acidic residues" evidence="1">
    <location>
        <begin position="259"/>
        <end position="271"/>
    </location>
</feature>
<dbReference type="PRINTS" id="PR00625">
    <property type="entry name" value="JDOMAIN"/>
</dbReference>
<dbReference type="EMBL" id="LGTL01000006">
    <property type="protein sequence ID" value="KPA81502.1"/>
    <property type="molecule type" value="Genomic_DNA"/>
</dbReference>
<dbReference type="OMA" id="WLDLWSK"/>
<dbReference type="FunFam" id="1.10.287.110:FF:000305">
    <property type="entry name" value="Putative chaperone protein DNAj"/>
    <property type="match status" value="1"/>
</dbReference>
<dbReference type="GeneID" id="26904145"/>
<dbReference type="Pfam" id="PF23302">
    <property type="entry name" value="HTH_DNAJC9"/>
    <property type="match status" value="1"/>
</dbReference>
<dbReference type="AlphaFoldDB" id="A0A0N0VFP5"/>
<protein>
    <submittedName>
        <fullName evidence="3">Putative chaperone protein DNAj</fullName>
    </submittedName>
</protein>
<feature type="region of interest" description="Disordered" evidence="1">
    <location>
        <begin position="197"/>
        <end position="217"/>
    </location>
</feature>
<dbReference type="OrthoDB" id="10250354at2759"/>
<dbReference type="CDD" id="cd06257">
    <property type="entry name" value="DnaJ"/>
    <property type="match status" value="1"/>
</dbReference>
<dbReference type="GO" id="GO:0005737">
    <property type="term" value="C:cytoplasm"/>
    <property type="evidence" value="ECO:0007669"/>
    <property type="project" value="TreeGrafter"/>
</dbReference>
<proteinExistence type="predicted"/>
<dbReference type="VEuPathDB" id="TriTrypDB:LpyrH10_06_2240"/>
<keyword evidence="4" id="KW-1185">Reference proteome</keyword>
<dbReference type="InterPro" id="IPR056453">
    <property type="entry name" value="HTH_DNAJC9"/>
</dbReference>
<evidence type="ECO:0000256" key="1">
    <source>
        <dbReference type="SAM" id="MobiDB-lite"/>
    </source>
</evidence>
<evidence type="ECO:0000259" key="2">
    <source>
        <dbReference type="PROSITE" id="PS50076"/>
    </source>
</evidence>
<accession>A0A0N0VFP5</accession>
<dbReference type="InterPro" id="IPR018253">
    <property type="entry name" value="DnaJ_domain_CS"/>
</dbReference>
<dbReference type="InterPro" id="IPR052594">
    <property type="entry name" value="J_domain-containing_protein"/>
</dbReference>
<dbReference type="InterPro" id="IPR036869">
    <property type="entry name" value="J_dom_sf"/>
</dbReference>
<dbReference type="InterPro" id="IPR001623">
    <property type="entry name" value="DnaJ_domain"/>
</dbReference>
<dbReference type="GO" id="GO:0031072">
    <property type="term" value="F:heat shock protein binding"/>
    <property type="evidence" value="ECO:0007669"/>
    <property type="project" value="TreeGrafter"/>
</dbReference>
<dbReference type="PROSITE" id="PS50076">
    <property type="entry name" value="DNAJ_2"/>
    <property type="match status" value="1"/>
</dbReference>
<feature type="domain" description="J" evidence="2">
    <location>
        <begin position="10"/>
        <end position="72"/>
    </location>
</feature>
<gene>
    <name evidence="3" type="ORF">ABB37_03854</name>
</gene>
<dbReference type="PROSITE" id="PS00636">
    <property type="entry name" value="DNAJ_1"/>
    <property type="match status" value="1"/>
</dbReference>
<dbReference type="PANTHER" id="PTHR44144:SF1">
    <property type="entry name" value="DNAJ HOMOLOG SUBFAMILY C MEMBER 9"/>
    <property type="match status" value="1"/>
</dbReference>
<feature type="region of interest" description="Disordered" evidence="1">
    <location>
        <begin position="246"/>
        <end position="295"/>
    </location>
</feature>
<dbReference type="PANTHER" id="PTHR44144">
    <property type="entry name" value="DNAJ HOMOLOG SUBFAMILY C MEMBER 9"/>
    <property type="match status" value="1"/>
</dbReference>
<comment type="caution">
    <text evidence="3">The sequence shown here is derived from an EMBL/GenBank/DDBJ whole genome shotgun (WGS) entry which is preliminary data.</text>
</comment>
<organism evidence="3 4">
    <name type="scientific">Leptomonas pyrrhocoris</name>
    <name type="common">Firebug parasite</name>
    <dbReference type="NCBI Taxonomy" id="157538"/>
    <lineage>
        <taxon>Eukaryota</taxon>
        <taxon>Discoba</taxon>
        <taxon>Euglenozoa</taxon>
        <taxon>Kinetoplastea</taxon>
        <taxon>Metakinetoplastina</taxon>
        <taxon>Trypanosomatida</taxon>
        <taxon>Trypanosomatidae</taxon>
        <taxon>Leishmaniinae</taxon>
        <taxon>Leptomonas</taxon>
    </lineage>
</organism>
<dbReference type="Gene3D" id="1.10.287.110">
    <property type="entry name" value="DnaJ domain"/>
    <property type="match status" value="1"/>
</dbReference>
<dbReference type="RefSeq" id="XP_015659941.1">
    <property type="nucleotide sequence ID" value="XM_015801321.1"/>
</dbReference>